<dbReference type="PANTHER" id="PTHR30486:SF16">
    <property type="entry name" value="TWITCHING MOTILITY PROTEIN PILT"/>
    <property type="match status" value="1"/>
</dbReference>
<dbReference type="Pfam" id="PF00437">
    <property type="entry name" value="T2SSE"/>
    <property type="match status" value="1"/>
</dbReference>
<dbReference type="Proteomes" id="UP000885931">
    <property type="component" value="Unassembled WGS sequence"/>
</dbReference>
<evidence type="ECO:0000313" key="3">
    <source>
        <dbReference type="EMBL" id="HDM89607.1"/>
    </source>
</evidence>
<organism evidence="3">
    <name type="scientific">candidate division WOR-3 bacterium</name>
    <dbReference type="NCBI Taxonomy" id="2052148"/>
    <lineage>
        <taxon>Bacteria</taxon>
        <taxon>Bacteria division WOR-3</taxon>
    </lineage>
</organism>
<evidence type="ECO:0000259" key="2">
    <source>
        <dbReference type="Pfam" id="PF00437"/>
    </source>
</evidence>
<dbReference type="InterPro" id="IPR001482">
    <property type="entry name" value="T2SS/T4SS_dom"/>
</dbReference>
<dbReference type="InterPro" id="IPR050921">
    <property type="entry name" value="T4SS_GSP_E_ATPase"/>
</dbReference>
<feature type="domain" description="Bacterial type II secretion system protein E" evidence="2">
    <location>
        <begin position="83"/>
        <end position="235"/>
    </location>
</feature>
<sequence>MATVLVGNLIEKLMSNRAREAILVPGAPPTLRRGKEFIPISAEKLTPDDVRQVLINLRARSVRINSPLEEAGHFSFGVSGVGRFRVSYVTQRGSYAVFLHVVEEKTPSLWDLVPDDDVRSVLQEVQNLQNGLIFITGPYTICNTDLAGALLLEILTNRAAVIYTLEQPQAYSLRHNRSIVVQREVGSDVPDFAEGIADALKIAADVIYIGDIPDTKTAEAALRAVESGRLIIITYPSGGIVAGLISLERYFADPITMRQSLAHTLYGIFSPSPLTTGESPALAMEWLLRDDEITRMIEDGNFTEMEKRIKTTSRLTA</sequence>
<protein>
    <recommendedName>
        <fullName evidence="2">Bacterial type II secretion system protein E domain-containing protein</fullName>
    </recommendedName>
</protein>
<accession>A0A7C0XA95</accession>
<comment type="similarity">
    <text evidence="1">Belongs to the GSP E family.</text>
</comment>
<proteinExistence type="inferred from homology"/>
<dbReference type="GO" id="GO:0016887">
    <property type="term" value="F:ATP hydrolysis activity"/>
    <property type="evidence" value="ECO:0007669"/>
    <property type="project" value="InterPro"/>
</dbReference>
<dbReference type="Gene3D" id="3.40.50.300">
    <property type="entry name" value="P-loop containing nucleotide triphosphate hydrolases"/>
    <property type="match status" value="1"/>
</dbReference>
<name>A0A7C0XA95_UNCW3</name>
<dbReference type="PANTHER" id="PTHR30486">
    <property type="entry name" value="TWITCHING MOTILITY PROTEIN PILT"/>
    <property type="match status" value="1"/>
</dbReference>
<dbReference type="EMBL" id="DRBW01000008">
    <property type="protein sequence ID" value="HDM89607.1"/>
    <property type="molecule type" value="Genomic_DNA"/>
</dbReference>
<dbReference type="InterPro" id="IPR027417">
    <property type="entry name" value="P-loop_NTPase"/>
</dbReference>
<gene>
    <name evidence="3" type="ORF">ENG67_00165</name>
</gene>
<reference evidence="3" key="1">
    <citation type="journal article" date="2020" name="mSystems">
        <title>Genome- and Community-Level Interaction Insights into Carbon Utilization and Element Cycling Functions of Hydrothermarchaeota in Hydrothermal Sediment.</title>
        <authorList>
            <person name="Zhou Z."/>
            <person name="Liu Y."/>
            <person name="Xu W."/>
            <person name="Pan J."/>
            <person name="Luo Z.H."/>
            <person name="Li M."/>
        </authorList>
    </citation>
    <scope>NUCLEOTIDE SEQUENCE [LARGE SCALE GENOMIC DNA]</scope>
    <source>
        <strain evidence="3">HyVt-237</strain>
    </source>
</reference>
<dbReference type="Gene3D" id="3.30.450.90">
    <property type="match status" value="1"/>
</dbReference>
<dbReference type="SUPFAM" id="SSF52540">
    <property type="entry name" value="P-loop containing nucleoside triphosphate hydrolases"/>
    <property type="match status" value="1"/>
</dbReference>
<comment type="caution">
    <text evidence="3">The sequence shown here is derived from an EMBL/GenBank/DDBJ whole genome shotgun (WGS) entry which is preliminary data.</text>
</comment>
<dbReference type="AlphaFoldDB" id="A0A7C0XA95"/>
<evidence type="ECO:0000256" key="1">
    <source>
        <dbReference type="ARBA" id="ARBA00006611"/>
    </source>
</evidence>